<gene>
    <name evidence="2" type="ORF">FPE01S_02_03970</name>
</gene>
<dbReference type="Gene3D" id="3.40.50.880">
    <property type="match status" value="1"/>
</dbReference>
<evidence type="ECO:0000259" key="1">
    <source>
        <dbReference type="Pfam" id="PF00117"/>
    </source>
</evidence>
<reference evidence="2 3" key="1">
    <citation type="submission" date="2015-04" db="EMBL/GenBank/DDBJ databases">
        <title>Whole genome shotgun sequence of Flavihumibacter petaseus NBRC 106054.</title>
        <authorList>
            <person name="Miyazawa S."/>
            <person name="Hosoyama A."/>
            <person name="Hashimoto M."/>
            <person name="Noguchi M."/>
            <person name="Tsuchikane K."/>
            <person name="Ohji S."/>
            <person name="Yamazoe A."/>
            <person name="Ichikawa N."/>
            <person name="Kimura A."/>
            <person name="Fujita N."/>
        </authorList>
    </citation>
    <scope>NUCLEOTIDE SEQUENCE [LARGE SCALE GENOMIC DNA]</scope>
    <source>
        <strain evidence="2 3">NBRC 106054</strain>
    </source>
</reference>
<name>A0A0E9MZV8_9BACT</name>
<dbReference type="SUPFAM" id="SSF52317">
    <property type="entry name" value="Class I glutamine amidotransferase-like"/>
    <property type="match status" value="1"/>
</dbReference>
<dbReference type="Proteomes" id="UP000033121">
    <property type="component" value="Unassembled WGS sequence"/>
</dbReference>
<accession>A0A0E9MZV8</accession>
<dbReference type="Pfam" id="PF00117">
    <property type="entry name" value="GATase"/>
    <property type="match status" value="1"/>
</dbReference>
<dbReference type="EMBL" id="BBWV01000002">
    <property type="protein sequence ID" value="GAO43292.1"/>
    <property type="molecule type" value="Genomic_DNA"/>
</dbReference>
<dbReference type="AlphaFoldDB" id="A0A0E9MZV8"/>
<proteinExistence type="predicted"/>
<dbReference type="InterPro" id="IPR017926">
    <property type="entry name" value="GATASE"/>
</dbReference>
<organism evidence="2 3">
    <name type="scientific">Flavihumibacter petaseus NBRC 106054</name>
    <dbReference type="NCBI Taxonomy" id="1220578"/>
    <lineage>
        <taxon>Bacteria</taxon>
        <taxon>Pseudomonadati</taxon>
        <taxon>Bacteroidota</taxon>
        <taxon>Chitinophagia</taxon>
        <taxon>Chitinophagales</taxon>
        <taxon>Chitinophagaceae</taxon>
        <taxon>Flavihumibacter</taxon>
    </lineage>
</organism>
<protein>
    <recommendedName>
        <fullName evidence="1">Glutamine amidotransferase domain-containing protein</fullName>
    </recommendedName>
</protein>
<dbReference type="InterPro" id="IPR029062">
    <property type="entry name" value="Class_I_gatase-like"/>
</dbReference>
<dbReference type="PROSITE" id="PS51273">
    <property type="entry name" value="GATASE_TYPE_1"/>
    <property type="match status" value="1"/>
</dbReference>
<dbReference type="STRING" id="1220578.FPE01S_02_03970"/>
<feature type="domain" description="Glutamine amidotransferase" evidence="1">
    <location>
        <begin position="44"/>
        <end position="226"/>
    </location>
</feature>
<evidence type="ECO:0000313" key="2">
    <source>
        <dbReference type="EMBL" id="GAO43292.1"/>
    </source>
</evidence>
<comment type="caution">
    <text evidence="2">The sequence shown here is derived from an EMBL/GenBank/DDBJ whole genome shotgun (WGS) entry which is preliminary data.</text>
</comment>
<keyword evidence="3" id="KW-1185">Reference proteome</keyword>
<sequence>MLIFEYMDEAKHIRIAVLDLYEGAENQGMRCIREILTSYREHHGINLVWEEFEVRIKHQVPDLSFDLYISSGGPGSPLESAGSEWENVYFGWLRNIELFNADPAHSAKKFVFFICHSYQLACRHFGVGQVTRRRSTAFGVFPVHILPGAHGEPVFENLRDPFYSVDSRDFQVIQPDYVRIRQLGAKILAIEKDRPHVPLERAMMAIRFNPYMIGTQFHPEADATGMSMYLQREDKKETVINSHGLEKWKSMIEHLDDPDKIRWTYQQVLPNFISSSLAQLPDNKSALHGSRTASSLQ</sequence>
<evidence type="ECO:0000313" key="3">
    <source>
        <dbReference type="Proteomes" id="UP000033121"/>
    </source>
</evidence>